<proteinExistence type="predicted"/>
<sequence>MFVYLVRHGMAKSSVEDPKRGLTTGGEKDIAKVAASLKKRGVTVDNVFHSPKKRASQTAHIIAEVIRSGLSPEVSDGLLPEDDAEQWLDRLEDMDCDTMLVGHLPYMGILTSLLRCGDGDNAVEEFSPGTVICLERAGECYELQWKITPGRL</sequence>
<dbReference type="AlphaFoldDB" id="A0A3B0QW66"/>
<gene>
    <name evidence="1" type="ORF">MNBD_DELTA01-1980</name>
</gene>
<dbReference type="NCBIfam" id="TIGR00249">
    <property type="entry name" value="sixA"/>
    <property type="match status" value="1"/>
</dbReference>
<name>A0A3B0QW66_9ZZZZ</name>
<dbReference type="GO" id="GO:0101006">
    <property type="term" value="F:protein histidine phosphatase activity"/>
    <property type="evidence" value="ECO:0007669"/>
    <property type="project" value="InterPro"/>
</dbReference>
<dbReference type="InterPro" id="IPR029033">
    <property type="entry name" value="His_PPase_superfam"/>
</dbReference>
<dbReference type="SUPFAM" id="SSF53254">
    <property type="entry name" value="Phosphoglycerate mutase-like"/>
    <property type="match status" value="1"/>
</dbReference>
<protein>
    <recommendedName>
        <fullName evidence="2">Phosphohistidine phosphatase SixA</fullName>
    </recommendedName>
</protein>
<dbReference type="Pfam" id="PF00300">
    <property type="entry name" value="His_Phos_1"/>
    <property type="match status" value="1"/>
</dbReference>
<accession>A0A3B0QW66</accession>
<dbReference type="EMBL" id="UOEA01000098">
    <property type="protein sequence ID" value="VAV85794.1"/>
    <property type="molecule type" value="Genomic_DNA"/>
</dbReference>
<dbReference type="InterPro" id="IPR004449">
    <property type="entry name" value="SixA"/>
</dbReference>
<dbReference type="InterPro" id="IPR013078">
    <property type="entry name" value="His_Pase_superF_clade-1"/>
</dbReference>
<evidence type="ECO:0008006" key="2">
    <source>
        <dbReference type="Google" id="ProtNLM"/>
    </source>
</evidence>
<organism evidence="1">
    <name type="scientific">hydrothermal vent metagenome</name>
    <dbReference type="NCBI Taxonomy" id="652676"/>
    <lineage>
        <taxon>unclassified sequences</taxon>
        <taxon>metagenomes</taxon>
        <taxon>ecological metagenomes</taxon>
    </lineage>
</organism>
<evidence type="ECO:0000313" key="1">
    <source>
        <dbReference type="EMBL" id="VAV85794.1"/>
    </source>
</evidence>
<dbReference type="Gene3D" id="3.40.50.1240">
    <property type="entry name" value="Phosphoglycerate mutase-like"/>
    <property type="match status" value="1"/>
</dbReference>
<dbReference type="CDD" id="cd07067">
    <property type="entry name" value="HP_PGM_like"/>
    <property type="match status" value="1"/>
</dbReference>
<dbReference type="GO" id="GO:0005737">
    <property type="term" value="C:cytoplasm"/>
    <property type="evidence" value="ECO:0007669"/>
    <property type="project" value="InterPro"/>
</dbReference>
<reference evidence="1" key="1">
    <citation type="submission" date="2018-06" db="EMBL/GenBank/DDBJ databases">
        <authorList>
            <person name="Zhirakovskaya E."/>
        </authorList>
    </citation>
    <scope>NUCLEOTIDE SEQUENCE</scope>
</reference>